<keyword evidence="9 11" id="KW-0472">Membrane</keyword>
<evidence type="ECO:0000256" key="1">
    <source>
        <dbReference type="ARBA" id="ARBA00004370"/>
    </source>
</evidence>
<evidence type="ECO:0000256" key="3">
    <source>
        <dbReference type="ARBA" id="ARBA00005359"/>
    </source>
</evidence>
<feature type="domain" description="Dihydroorotate dehydrogenase catalytic" evidence="12">
    <location>
        <begin position="110"/>
        <end position="419"/>
    </location>
</feature>
<evidence type="ECO:0000259" key="12">
    <source>
        <dbReference type="Pfam" id="PF01180"/>
    </source>
</evidence>
<dbReference type="InterPro" id="IPR013785">
    <property type="entry name" value="Aldolase_TIM"/>
</dbReference>
<evidence type="ECO:0000256" key="7">
    <source>
        <dbReference type="ARBA" id="ARBA00022643"/>
    </source>
</evidence>
<evidence type="ECO:0000313" key="13">
    <source>
        <dbReference type="EMBL" id="KAG5166476.1"/>
    </source>
</evidence>
<reference evidence="13" key="1">
    <citation type="submission" date="2021-02" db="EMBL/GenBank/DDBJ databases">
        <title>Psilocybe cubensis genome.</title>
        <authorList>
            <person name="Mckernan K.J."/>
            <person name="Crawford S."/>
            <person name="Trippe A."/>
            <person name="Kane L.T."/>
            <person name="Mclaughlin S."/>
        </authorList>
    </citation>
    <scope>NUCLEOTIDE SEQUENCE [LARGE SCALE GENOMIC DNA]</scope>
    <source>
        <strain evidence="13">MGC-MH-2018</strain>
    </source>
</reference>
<organism evidence="13">
    <name type="scientific">Psilocybe cubensis</name>
    <name type="common">Psychedelic mushroom</name>
    <name type="synonym">Stropharia cubensis</name>
    <dbReference type="NCBI Taxonomy" id="181762"/>
    <lineage>
        <taxon>Eukaryota</taxon>
        <taxon>Fungi</taxon>
        <taxon>Dikarya</taxon>
        <taxon>Basidiomycota</taxon>
        <taxon>Agaricomycotina</taxon>
        <taxon>Agaricomycetes</taxon>
        <taxon>Agaricomycetidae</taxon>
        <taxon>Agaricales</taxon>
        <taxon>Agaricineae</taxon>
        <taxon>Strophariaceae</taxon>
        <taxon>Psilocybe</taxon>
    </lineage>
</organism>
<evidence type="ECO:0000256" key="11">
    <source>
        <dbReference type="RuleBase" id="RU361255"/>
    </source>
</evidence>
<dbReference type="PANTHER" id="PTHR48109:SF4">
    <property type="entry name" value="DIHYDROOROTATE DEHYDROGENASE (QUINONE), MITOCHONDRIAL"/>
    <property type="match status" value="1"/>
</dbReference>
<dbReference type="InterPro" id="IPR050074">
    <property type="entry name" value="DHO_dehydrogenase"/>
</dbReference>
<keyword evidence="6 11" id="KW-0285">Flavoprotein</keyword>
<evidence type="ECO:0000256" key="2">
    <source>
        <dbReference type="ARBA" id="ARBA00005161"/>
    </source>
</evidence>
<keyword evidence="11" id="KW-1133">Transmembrane helix</keyword>
<dbReference type="UniPathway" id="UPA00070">
    <property type="reaction ID" value="UER00946"/>
</dbReference>
<dbReference type="SUPFAM" id="SSF51395">
    <property type="entry name" value="FMN-linked oxidoreductases"/>
    <property type="match status" value="1"/>
</dbReference>
<keyword evidence="11" id="KW-0999">Mitochondrion inner membrane</keyword>
<dbReference type="NCBIfam" id="NF003652">
    <property type="entry name" value="PRK05286.2-5"/>
    <property type="match status" value="1"/>
</dbReference>
<dbReference type="GO" id="GO:0005743">
    <property type="term" value="C:mitochondrial inner membrane"/>
    <property type="evidence" value="ECO:0007669"/>
    <property type="project" value="UniProtKB-SubCell"/>
</dbReference>
<comment type="cofactor">
    <cofactor evidence="11">
        <name>FMN</name>
        <dbReference type="ChEBI" id="CHEBI:58210"/>
    </cofactor>
    <text evidence="11">Binds 1 FMN per subunit.</text>
</comment>
<evidence type="ECO:0000256" key="8">
    <source>
        <dbReference type="ARBA" id="ARBA00023002"/>
    </source>
</evidence>
<comment type="caution">
    <text evidence="13">The sequence shown here is derived from an EMBL/GenBank/DDBJ whole genome shotgun (WGS) entry which is preliminary data.</text>
</comment>
<feature type="transmembrane region" description="Helical" evidence="11">
    <location>
        <begin position="43"/>
        <end position="62"/>
    </location>
</feature>
<dbReference type="PANTHER" id="PTHR48109">
    <property type="entry name" value="DIHYDROOROTATE DEHYDROGENASE (QUINONE), MITOCHONDRIAL-RELATED"/>
    <property type="match status" value="1"/>
</dbReference>
<name>A0A8H8CI93_PSICU</name>
<keyword evidence="11" id="KW-0812">Transmembrane</keyword>
<dbReference type="NCBIfam" id="TIGR01036">
    <property type="entry name" value="pyrD_sub2"/>
    <property type="match status" value="1"/>
</dbReference>
<comment type="catalytic activity">
    <reaction evidence="10 11">
        <text>(S)-dihydroorotate + a quinone = orotate + a quinol</text>
        <dbReference type="Rhea" id="RHEA:30187"/>
        <dbReference type="ChEBI" id="CHEBI:24646"/>
        <dbReference type="ChEBI" id="CHEBI:30839"/>
        <dbReference type="ChEBI" id="CHEBI:30864"/>
        <dbReference type="ChEBI" id="CHEBI:132124"/>
        <dbReference type="EC" id="1.3.5.2"/>
    </reaction>
</comment>
<dbReference type="CDD" id="cd04738">
    <property type="entry name" value="DHOD_2_like"/>
    <property type="match status" value="1"/>
</dbReference>
<comment type="pathway">
    <text evidence="2 11">Pyrimidine metabolism; UMP biosynthesis via de novo pathway; orotate from (S)-dihydroorotate (quinone route): step 1/1.</text>
</comment>
<protein>
    <recommendedName>
        <fullName evidence="5 11">Dihydroorotate dehydrogenase (quinone), mitochondrial</fullName>
        <shortName evidence="11">DHOdehase</shortName>
        <ecNumber evidence="4 11">1.3.5.2</ecNumber>
    </recommendedName>
</protein>
<dbReference type="OrthoDB" id="14784at2759"/>
<gene>
    <name evidence="13" type="ORF">JR316_008565</name>
</gene>
<sequence length="479" mass="52161">MPILQQAASNKLGRALLRTSRHAQPSRHLFTRSAPVKRNPIRTGLYTTAFILSAGVFAVYYFDARSAIHRYVLTPVLRKVLDAETGHKIAVKALKAGIAPKDPVQDDATLTCKLWGEEISNPVGLAAGFDKDGEAIDGLFDLGFSWVEIGSVTPKPQPGNPRPRMFRLEEDDAVINRYGFPSQGHSSVVARVRSRIPDFGSPPQRAALREGSMLAVNLGKNKDSPAESVDDFVAGVRTFGPYADVLVVNVSSPNTPGLRGLQNRELLESLLDNVTKARDSLQPSVLTSKRPKIVLKIAPDLEESHLIEMADVIRKSKIDGVIVSNTTIQRPKHLRSANKTETGGLSGPPIKPFSLKALQILRSQLPSSIPLIGCGGIVTGKDALDYARAGASMVQVYTSFGYDGVGACRRIKDQLSEELTKEGKSWDQIVNESVQRLSWVEPPPPKKVEPTVGQLIAEAEELKAMLEKLGKSFEEPEIV</sequence>
<comment type="subcellular location">
    <subcellularLocation>
        <location evidence="1">Membrane</location>
    </subcellularLocation>
    <subcellularLocation>
        <location evidence="11">Mitochondrion inner membrane</location>
        <topology evidence="11">Single-pass membrane protein</topology>
    </subcellularLocation>
</comment>
<dbReference type="GO" id="GO:0106430">
    <property type="term" value="F:dihydroorotate dehydrogenase (quinone) activity"/>
    <property type="evidence" value="ECO:0007669"/>
    <property type="project" value="UniProtKB-EC"/>
</dbReference>
<evidence type="ECO:0000256" key="10">
    <source>
        <dbReference type="ARBA" id="ARBA00048639"/>
    </source>
</evidence>
<dbReference type="EMBL" id="JAFIQS010000008">
    <property type="protein sequence ID" value="KAG5166476.1"/>
    <property type="molecule type" value="Genomic_DNA"/>
</dbReference>
<dbReference type="GO" id="GO:0044205">
    <property type="term" value="P:'de novo' UMP biosynthetic process"/>
    <property type="evidence" value="ECO:0007669"/>
    <property type="project" value="UniProtKB-UniPathway"/>
</dbReference>
<keyword evidence="7 11" id="KW-0288">FMN</keyword>
<dbReference type="InterPro" id="IPR005720">
    <property type="entry name" value="Dihydroorotate_DH_cat"/>
</dbReference>
<evidence type="ECO:0000256" key="4">
    <source>
        <dbReference type="ARBA" id="ARBA00012791"/>
    </source>
</evidence>
<dbReference type="EC" id="1.3.5.2" evidence="4 11"/>
<proteinExistence type="inferred from homology"/>
<dbReference type="Gene3D" id="3.20.20.70">
    <property type="entry name" value="Aldolase class I"/>
    <property type="match status" value="1"/>
</dbReference>
<evidence type="ECO:0000256" key="6">
    <source>
        <dbReference type="ARBA" id="ARBA00022630"/>
    </source>
</evidence>
<accession>A0A8H8CI93</accession>
<comment type="similarity">
    <text evidence="3 11">Belongs to the dihydroorotate dehydrogenase family. Type 2 subfamily.</text>
</comment>
<evidence type="ECO:0000256" key="5">
    <source>
        <dbReference type="ARBA" id="ARBA00017599"/>
    </source>
</evidence>
<dbReference type="InterPro" id="IPR005719">
    <property type="entry name" value="Dihydroorotate_DH_2"/>
</dbReference>
<evidence type="ECO:0000256" key="9">
    <source>
        <dbReference type="ARBA" id="ARBA00023136"/>
    </source>
</evidence>
<dbReference type="AlphaFoldDB" id="A0A8H8CI93"/>
<dbReference type="NCBIfam" id="NF003645">
    <property type="entry name" value="PRK05286.1-2"/>
    <property type="match status" value="1"/>
</dbReference>
<dbReference type="InterPro" id="IPR001295">
    <property type="entry name" value="Dihydroorotate_DH_CS"/>
</dbReference>
<keyword evidence="11" id="KW-0496">Mitochondrion</keyword>
<dbReference type="PROSITE" id="PS00912">
    <property type="entry name" value="DHODEHASE_2"/>
    <property type="match status" value="1"/>
</dbReference>
<keyword evidence="8 11" id="KW-0560">Oxidoreductase</keyword>
<dbReference type="Pfam" id="PF01180">
    <property type="entry name" value="DHO_dh"/>
    <property type="match status" value="1"/>
</dbReference>
<dbReference type="PROSITE" id="PS00911">
    <property type="entry name" value="DHODEHASE_1"/>
    <property type="match status" value="1"/>
</dbReference>
<dbReference type="GO" id="GO:0006207">
    <property type="term" value="P:'de novo' pyrimidine nucleobase biosynthetic process"/>
    <property type="evidence" value="ECO:0007669"/>
    <property type="project" value="InterPro"/>
</dbReference>